<evidence type="ECO:0000313" key="2">
    <source>
        <dbReference type="Proteomes" id="UP001056120"/>
    </source>
</evidence>
<keyword evidence="2" id="KW-1185">Reference proteome</keyword>
<sequence length="859" mass="98161">MFTLKFFHGGQFSNHPGIEYVNGKITFIDNVDIDGFGMGMLEEMVKGLGYPSDMVFYYHFKIPRVCLDLGLKCLSNDSDFENLFAHVRRGNTVIEIYIEHWNSRVFFKSINIEEEESEDSEHEDSEEEDDTDYIADKDNQVEDVEVDMQNFKANVDFDVDGDEEEDGDCGGHQDFECDGLHDSYVDLENFDSNSDSNDENTTLLRKVSRRIRRKRQHSRVSSESPCPFYIGQLIEDKERLNDMVKHFALESRRQLYILKNESLRYMVVCLGTNPSLDAEEGTQGQNSKILLSEVGGSSTSVKPKKVSKRNTKPTCPYAIQISRPTTDDHWCVKTIQGEHQCLQTREVGLYTMSSIAKEIELLVEKNPEIPITALQDVIQKRHQVQVSLPKVFRAKRIATRKLFGDYVEHYGLLRDYCEELLRANPGSTIKIDVEPSSNPSSLTRQFRRIYICYGAMKKGFKTCGREILGLDGCFMKGPYPGQILSAVGVDGNNGIYPVAFSLVEAESFQSWSWFLELLMDDLDLPKNTNFTFISDRQKGLIPALSRVFPDAEHRFCLRHIHENMRKQWRGDVFKSMLWRVASATTLPFYDNAMDEIKRADKTLFEWLSKIPPTSWSRAHFSTRANCDMLLNNICEVFNRQLIGARDKPVITCLEYIREYITKRIVNVKKIQARSTGPLTPAATNTFDTIKKEASQLTVLMVDSAKYQVKGSGSQCVVNVELKTCTCRKWELTGMPCKHAVAAIWDMTRNDMRAGIPESWVSEVYWLDTWKKVYSHVIDPIPGPEMWKRSHCPTQLTPPKHHKQIGRPKKMRKKSIEEIQAVFSNGGKMTRKGNTTTCGKCGTNGHNIRTCNLQSGTQDA</sequence>
<reference evidence="1 2" key="2">
    <citation type="journal article" date="2022" name="Mol. Ecol. Resour.">
        <title>The genomes of chicory, endive, great burdock and yacon provide insights into Asteraceae paleo-polyploidization history and plant inulin production.</title>
        <authorList>
            <person name="Fan W."/>
            <person name="Wang S."/>
            <person name="Wang H."/>
            <person name="Wang A."/>
            <person name="Jiang F."/>
            <person name="Liu H."/>
            <person name="Zhao H."/>
            <person name="Xu D."/>
            <person name="Zhang Y."/>
        </authorList>
    </citation>
    <scope>NUCLEOTIDE SEQUENCE [LARGE SCALE GENOMIC DNA]</scope>
    <source>
        <strain evidence="2">cv. Yunnan</strain>
        <tissue evidence="1">Leaves</tissue>
    </source>
</reference>
<dbReference type="Proteomes" id="UP001056120">
    <property type="component" value="Linkage Group LG28"/>
</dbReference>
<organism evidence="1 2">
    <name type="scientific">Smallanthus sonchifolius</name>
    <dbReference type="NCBI Taxonomy" id="185202"/>
    <lineage>
        <taxon>Eukaryota</taxon>
        <taxon>Viridiplantae</taxon>
        <taxon>Streptophyta</taxon>
        <taxon>Embryophyta</taxon>
        <taxon>Tracheophyta</taxon>
        <taxon>Spermatophyta</taxon>
        <taxon>Magnoliopsida</taxon>
        <taxon>eudicotyledons</taxon>
        <taxon>Gunneridae</taxon>
        <taxon>Pentapetalae</taxon>
        <taxon>asterids</taxon>
        <taxon>campanulids</taxon>
        <taxon>Asterales</taxon>
        <taxon>Asteraceae</taxon>
        <taxon>Asteroideae</taxon>
        <taxon>Heliantheae alliance</taxon>
        <taxon>Millerieae</taxon>
        <taxon>Smallanthus</taxon>
    </lineage>
</organism>
<reference evidence="2" key="1">
    <citation type="journal article" date="2022" name="Mol. Ecol. Resour.">
        <title>The genomes of chicory, endive, great burdock and yacon provide insights into Asteraceae palaeo-polyploidization history and plant inulin production.</title>
        <authorList>
            <person name="Fan W."/>
            <person name="Wang S."/>
            <person name="Wang H."/>
            <person name="Wang A."/>
            <person name="Jiang F."/>
            <person name="Liu H."/>
            <person name="Zhao H."/>
            <person name="Xu D."/>
            <person name="Zhang Y."/>
        </authorList>
    </citation>
    <scope>NUCLEOTIDE SEQUENCE [LARGE SCALE GENOMIC DNA]</scope>
    <source>
        <strain evidence="2">cv. Yunnan</strain>
    </source>
</reference>
<evidence type="ECO:0000313" key="1">
    <source>
        <dbReference type="EMBL" id="KAI3682703.1"/>
    </source>
</evidence>
<dbReference type="EMBL" id="CM042045">
    <property type="protein sequence ID" value="KAI3682703.1"/>
    <property type="molecule type" value="Genomic_DNA"/>
</dbReference>
<proteinExistence type="predicted"/>
<protein>
    <submittedName>
        <fullName evidence="1">Uncharacterized protein</fullName>
    </submittedName>
</protein>
<gene>
    <name evidence="1" type="ORF">L1987_82879</name>
</gene>
<name>A0ACB8YBF7_9ASTR</name>
<comment type="caution">
    <text evidence="1">The sequence shown here is derived from an EMBL/GenBank/DDBJ whole genome shotgun (WGS) entry which is preliminary data.</text>
</comment>
<accession>A0ACB8YBF7</accession>